<evidence type="ECO:0000256" key="3">
    <source>
        <dbReference type="ARBA" id="ARBA00022741"/>
    </source>
</evidence>
<comment type="caution">
    <text evidence="7">The sequence shown here is derived from an EMBL/GenBank/DDBJ whole genome shotgun (WGS) entry which is preliminary data.</text>
</comment>
<comment type="similarity">
    <text evidence="1">Belongs to the ABC transporter superfamily.</text>
</comment>
<dbReference type="InterPro" id="IPR003593">
    <property type="entry name" value="AAA+_ATPase"/>
</dbReference>
<gene>
    <name evidence="7" type="ORF">GCM10009824_25860</name>
</gene>
<dbReference type="PROSITE" id="PS50893">
    <property type="entry name" value="ABC_TRANSPORTER_2"/>
    <property type="match status" value="1"/>
</dbReference>
<organism evidence="7 8">
    <name type="scientific">Kocuria atrinae</name>
    <dbReference type="NCBI Taxonomy" id="592377"/>
    <lineage>
        <taxon>Bacteria</taxon>
        <taxon>Bacillati</taxon>
        <taxon>Actinomycetota</taxon>
        <taxon>Actinomycetes</taxon>
        <taxon>Micrococcales</taxon>
        <taxon>Micrococcaceae</taxon>
        <taxon>Kocuria</taxon>
    </lineage>
</organism>
<dbReference type="SUPFAM" id="SSF52540">
    <property type="entry name" value="P-loop containing nucleoside triphosphate hydrolases"/>
    <property type="match status" value="1"/>
</dbReference>
<sequence length="427" mass="45860">MISPDRMNARHGRDFKGMTETAIRYSGVSKVYPNGTTAVEHLDLEIPTGSLTVFVGPSGCGKTTSLRMLNRMVEPSSGTVEVNGRNVADIPAAQLRRSMGYVMQQSGLMPHRTVEDNIATVPRLNGVSKSTARANARELLGSVGLDESLATRYPAQLSGGQQQRVGVARALAADPPILLMDEPFSAVDPVVRQDLQRELLDLQKRLHRTIVFVTHDIDEAITLGNRVAVFARGGKLAQYATPEELLRAPADDFVADFIGRDRGFRSLTFDRAPVAVHPVTVLNAETGQRSRVDSGHGASAPWEADGAQGGSHDAADHVTHAGVRDGAGTASSEGWILLVNERNAPLGWLPLDGAGTPAPREELRVGGTLWRAGDSLRTALDAALSSPSGQAVAVHEDGSVAGILRGDEIMRAIEEQRNERFDRREQP</sequence>
<dbReference type="SMART" id="SM00382">
    <property type="entry name" value="AAA"/>
    <property type="match status" value="1"/>
</dbReference>
<evidence type="ECO:0000313" key="7">
    <source>
        <dbReference type="EMBL" id="GAA2122692.1"/>
    </source>
</evidence>
<dbReference type="Proteomes" id="UP001500166">
    <property type="component" value="Unassembled WGS sequence"/>
</dbReference>
<dbReference type="PANTHER" id="PTHR43117:SF4">
    <property type="entry name" value="OSMOPROTECTANT IMPORT ATP-BINDING PROTEIN OSMV"/>
    <property type="match status" value="1"/>
</dbReference>
<keyword evidence="2" id="KW-0813">Transport</keyword>
<evidence type="ECO:0000256" key="1">
    <source>
        <dbReference type="ARBA" id="ARBA00005417"/>
    </source>
</evidence>
<dbReference type="EMBL" id="BAAAQA010000033">
    <property type="protein sequence ID" value="GAA2122692.1"/>
    <property type="molecule type" value="Genomic_DNA"/>
</dbReference>
<proteinExistence type="inferred from homology"/>
<evidence type="ECO:0000256" key="2">
    <source>
        <dbReference type="ARBA" id="ARBA00022448"/>
    </source>
</evidence>
<feature type="domain" description="ABC transporter" evidence="6">
    <location>
        <begin position="23"/>
        <end position="258"/>
    </location>
</feature>
<dbReference type="PROSITE" id="PS00211">
    <property type="entry name" value="ABC_TRANSPORTER_1"/>
    <property type="match status" value="1"/>
</dbReference>
<dbReference type="InterPro" id="IPR027417">
    <property type="entry name" value="P-loop_NTPase"/>
</dbReference>
<evidence type="ECO:0000256" key="5">
    <source>
        <dbReference type="SAM" id="MobiDB-lite"/>
    </source>
</evidence>
<dbReference type="PANTHER" id="PTHR43117">
    <property type="entry name" value="OSMOPROTECTANT IMPORT ATP-BINDING PROTEIN OSMV"/>
    <property type="match status" value="1"/>
</dbReference>
<keyword evidence="8" id="KW-1185">Reference proteome</keyword>
<evidence type="ECO:0000313" key="8">
    <source>
        <dbReference type="Proteomes" id="UP001500166"/>
    </source>
</evidence>
<keyword evidence="3" id="KW-0547">Nucleotide-binding</keyword>
<feature type="region of interest" description="Disordered" evidence="5">
    <location>
        <begin position="286"/>
        <end position="315"/>
    </location>
</feature>
<accession>A0ABN2Y6S4</accession>
<dbReference type="InterPro" id="IPR017871">
    <property type="entry name" value="ABC_transporter-like_CS"/>
</dbReference>
<protein>
    <submittedName>
        <fullName evidence="7">ABC transporter ATP-binding protein</fullName>
    </submittedName>
</protein>
<dbReference type="GO" id="GO:0005524">
    <property type="term" value="F:ATP binding"/>
    <property type="evidence" value="ECO:0007669"/>
    <property type="project" value="UniProtKB-KW"/>
</dbReference>
<name>A0ABN2Y6S4_9MICC</name>
<evidence type="ECO:0000259" key="6">
    <source>
        <dbReference type="PROSITE" id="PS50893"/>
    </source>
</evidence>
<evidence type="ECO:0000256" key="4">
    <source>
        <dbReference type="ARBA" id="ARBA00022840"/>
    </source>
</evidence>
<dbReference type="Pfam" id="PF00005">
    <property type="entry name" value="ABC_tran"/>
    <property type="match status" value="1"/>
</dbReference>
<dbReference type="Gene3D" id="3.40.50.300">
    <property type="entry name" value="P-loop containing nucleotide triphosphate hydrolases"/>
    <property type="match status" value="1"/>
</dbReference>
<reference evidence="7 8" key="1">
    <citation type="journal article" date="2019" name="Int. J. Syst. Evol. Microbiol.">
        <title>The Global Catalogue of Microorganisms (GCM) 10K type strain sequencing project: providing services to taxonomists for standard genome sequencing and annotation.</title>
        <authorList>
            <consortium name="The Broad Institute Genomics Platform"/>
            <consortium name="The Broad Institute Genome Sequencing Center for Infectious Disease"/>
            <person name="Wu L."/>
            <person name="Ma J."/>
        </authorList>
    </citation>
    <scope>NUCLEOTIDE SEQUENCE [LARGE SCALE GENOMIC DNA]</scope>
    <source>
        <strain evidence="7 8">JCM 15914</strain>
    </source>
</reference>
<dbReference type="InterPro" id="IPR003439">
    <property type="entry name" value="ABC_transporter-like_ATP-bd"/>
</dbReference>
<keyword evidence="4 7" id="KW-0067">ATP-binding</keyword>